<evidence type="ECO:0000313" key="9">
    <source>
        <dbReference type="EMBL" id="MDA5194422.1"/>
    </source>
</evidence>
<dbReference type="InterPro" id="IPR016169">
    <property type="entry name" value="FAD-bd_PCMH_sub2"/>
</dbReference>
<proteinExistence type="inferred from homology"/>
<keyword evidence="5" id="KW-0809">Transit peptide</keyword>
<keyword evidence="4" id="KW-0274">FAD</keyword>
<dbReference type="GO" id="GO:0004458">
    <property type="term" value="F:D-lactate dehydrogenase (cytochrome) activity"/>
    <property type="evidence" value="ECO:0007669"/>
    <property type="project" value="UniProtKB-EC"/>
</dbReference>
<dbReference type="InterPro" id="IPR016166">
    <property type="entry name" value="FAD-bd_PCMH"/>
</dbReference>
<dbReference type="EC" id="1.1.2.4" evidence="7"/>
<evidence type="ECO:0000256" key="2">
    <source>
        <dbReference type="ARBA" id="ARBA00008000"/>
    </source>
</evidence>
<dbReference type="InterPro" id="IPR016164">
    <property type="entry name" value="FAD-linked_Oxase-like_C"/>
</dbReference>
<dbReference type="RefSeq" id="WP_274944125.1">
    <property type="nucleotide sequence ID" value="NZ_JANWOI010000003.1"/>
</dbReference>
<feature type="domain" description="FAD-binding PCMH-type" evidence="8">
    <location>
        <begin position="36"/>
        <end position="227"/>
    </location>
</feature>
<keyword evidence="6" id="KW-0560">Oxidoreductase</keyword>
<dbReference type="GO" id="GO:0008720">
    <property type="term" value="F:D-lactate dehydrogenase (NAD+) activity"/>
    <property type="evidence" value="ECO:0007669"/>
    <property type="project" value="TreeGrafter"/>
</dbReference>
<comment type="similarity">
    <text evidence="2">Belongs to the FAD-binding oxidoreductase/transferase type 4 family.</text>
</comment>
<sequence length="530" mass="57121">MQSNPLLGTQLKALLPDQSVDCDPDACALAAQDLFSDGPPVVAVLRPRDMVELIAAVKVATDAGATLFPRGGGMSYTSGYLSKGADANSAVTVDIRALNRIIEINVTDMYVLVEAGCTWAALDGALREKGLRTPFWGPLSGIQASVGGALSQNAAFWGSGCHGAAADSVLGLEVILADGTVLRSGSLGRDHALPFFRHHGPDLTGIFLGDCGAFGIKARVSLRLIERAETHAVATFGFTTVEDLIPAISAISRAGLASEHFAFDRGLKSARLKRASLREDMAQLIGLMRNSGSLTQALSNAVRTVFAGRRFLDRIDFPLHVMVEGRSDAAVAADLRALRKIIASHSGVEVEPSIPRILQATPFGPLNGIVGPRGERWVPVHVVIPHSRAQDAYRSAMNIFADMKDDFARHDIQTGCLFAGVGTNGFLLELMFFWPDRLLDLHQRTLSETVKARLTQFPPNEEGRSVVIEARHRLRECFAELGGCHFQIGKFYPYMDGLNPRAAELIKQIKRTLDPDSHMNPGSLGLGQDV</sequence>
<dbReference type="AlphaFoldDB" id="A0A9X3TZN6"/>
<dbReference type="GO" id="GO:0071949">
    <property type="term" value="F:FAD binding"/>
    <property type="evidence" value="ECO:0007669"/>
    <property type="project" value="InterPro"/>
</dbReference>
<dbReference type="Proteomes" id="UP001141619">
    <property type="component" value="Unassembled WGS sequence"/>
</dbReference>
<dbReference type="SUPFAM" id="SSF56176">
    <property type="entry name" value="FAD-binding/transporter-associated domain-like"/>
    <property type="match status" value="1"/>
</dbReference>
<evidence type="ECO:0000256" key="7">
    <source>
        <dbReference type="ARBA" id="ARBA00038897"/>
    </source>
</evidence>
<evidence type="ECO:0000256" key="3">
    <source>
        <dbReference type="ARBA" id="ARBA00022630"/>
    </source>
</evidence>
<dbReference type="Gene3D" id="3.30.465.10">
    <property type="match status" value="1"/>
</dbReference>
<dbReference type="Pfam" id="PF01565">
    <property type="entry name" value="FAD_binding_4"/>
    <property type="match status" value="1"/>
</dbReference>
<evidence type="ECO:0000259" key="8">
    <source>
        <dbReference type="PROSITE" id="PS51387"/>
    </source>
</evidence>
<evidence type="ECO:0000313" key="10">
    <source>
        <dbReference type="Proteomes" id="UP001141619"/>
    </source>
</evidence>
<reference evidence="9" key="2">
    <citation type="journal article" date="2023" name="Syst. Appl. Microbiol.">
        <title>Govania unica gen. nov., sp. nov., a rare biosphere bacterium that represents a novel family in the class Alphaproteobacteria.</title>
        <authorList>
            <person name="Vandamme P."/>
            <person name="Peeters C."/>
            <person name="Hettiarachchi A."/>
            <person name="Cnockaert M."/>
            <person name="Carlier A."/>
        </authorList>
    </citation>
    <scope>NUCLEOTIDE SEQUENCE</scope>
    <source>
        <strain evidence="9">LMG 31809</strain>
    </source>
</reference>
<dbReference type="InterPro" id="IPR006094">
    <property type="entry name" value="Oxid_FAD_bind_N"/>
</dbReference>
<dbReference type="InterPro" id="IPR036318">
    <property type="entry name" value="FAD-bd_PCMH-like_sf"/>
</dbReference>
<name>A0A9X3TZN6_9PROT</name>
<evidence type="ECO:0000256" key="4">
    <source>
        <dbReference type="ARBA" id="ARBA00022827"/>
    </source>
</evidence>
<dbReference type="EMBL" id="JANWOI010000003">
    <property type="protein sequence ID" value="MDA5194422.1"/>
    <property type="molecule type" value="Genomic_DNA"/>
</dbReference>
<dbReference type="SUPFAM" id="SSF55103">
    <property type="entry name" value="FAD-linked oxidases, C-terminal domain"/>
    <property type="match status" value="1"/>
</dbReference>
<comment type="caution">
    <text evidence="9">The sequence shown here is derived from an EMBL/GenBank/DDBJ whole genome shotgun (WGS) entry which is preliminary data.</text>
</comment>
<evidence type="ECO:0000256" key="1">
    <source>
        <dbReference type="ARBA" id="ARBA00001974"/>
    </source>
</evidence>
<dbReference type="PANTHER" id="PTHR11748">
    <property type="entry name" value="D-LACTATE DEHYDROGENASE"/>
    <property type="match status" value="1"/>
</dbReference>
<comment type="cofactor">
    <cofactor evidence="1">
        <name>FAD</name>
        <dbReference type="ChEBI" id="CHEBI:57692"/>
    </cofactor>
</comment>
<evidence type="ECO:0000256" key="6">
    <source>
        <dbReference type="ARBA" id="ARBA00023002"/>
    </source>
</evidence>
<dbReference type="GO" id="GO:1903457">
    <property type="term" value="P:lactate catabolic process"/>
    <property type="evidence" value="ECO:0007669"/>
    <property type="project" value="TreeGrafter"/>
</dbReference>
<dbReference type="Pfam" id="PF02913">
    <property type="entry name" value="FAD-oxidase_C"/>
    <property type="match status" value="1"/>
</dbReference>
<gene>
    <name evidence="9" type="ORF">NYP16_10710</name>
</gene>
<keyword evidence="10" id="KW-1185">Reference proteome</keyword>
<keyword evidence="3" id="KW-0285">Flavoprotein</keyword>
<evidence type="ECO:0000256" key="5">
    <source>
        <dbReference type="ARBA" id="ARBA00022946"/>
    </source>
</evidence>
<protein>
    <recommendedName>
        <fullName evidence="7">D-lactate dehydrogenase (cytochrome)</fullName>
        <ecNumber evidence="7">1.1.2.4</ecNumber>
    </recommendedName>
</protein>
<dbReference type="PROSITE" id="PS51387">
    <property type="entry name" value="FAD_PCMH"/>
    <property type="match status" value="1"/>
</dbReference>
<organism evidence="9 10">
    <name type="scientific">Govanella unica</name>
    <dbReference type="NCBI Taxonomy" id="2975056"/>
    <lineage>
        <taxon>Bacteria</taxon>
        <taxon>Pseudomonadati</taxon>
        <taxon>Pseudomonadota</taxon>
        <taxon>Alphaproteobacteria</taxon>
        <taxon>Emcibacterales</taxon>
        <taxon>Govanellaceae</taxon>
        <taxon>Govanella</taxon>
    </lineage>
</organism>
<dbReference type="PANTHER" id="PTHR11748:SF111">
    <property type="entry name" value="D-LACTATE DEHYDROGENASE, MITOCHONDRIAL-RELATED"/>
    <property type="match status" value="1"/>
</dbReference>
<accession>A0A9X3TZN6</accession>
<reference evidence="9" key="1">
    <citation type="submission" date="2022-08" db="EMBL/GenBank/DDBJ databases">
        <authorList>
            <person name="Vandamme P."/>
            <person name="Hettiarachchi A."/>
            <person name="Peeters C."/>
            <person name="Cnockaert M."/>
            <person name="Carlier A."/>
        </authorList>
    </citation>
    <scope>NUCLEOTIDE SEQUENCE</scope>
    <source>
        <strain evidence="9">LMG 31809</strain>
    </source>
</reference>
<dbReference type="InterPro" id="IPR004113">
    <property type="entry name" value="FAD-bd_oxidored_4_C"/>
</dbReference>